<feature type="domain" description="Fatty acid desaturase" evidence="13">
    <location>
        <begin position="109"/>
        <end position="334"/>
    </location>
</feature>
<evidence type="ECO:0000256" key="12">
    <source>
        <dbReference type="SAM" id="Phobius"/>
    </source>
</evidence>
<reference evidence="15" key="1">
    <citation type="journal article" date="2019" name="Int. J. Syst. Evol. Microbiol.">
        <title>The Global Catalogue of Microorganisms (GCM) 10K type strain sequencing project: providing services to taxonomists for standard genome sequencing and annotation.</title>
        <authorList>
            <consortium name="The Broad Institute Genomics Platform"/>
            <consortium name="The Broad Institute Genome Sequencing Center for Infectious Disease"/>
            <person name="Wu L."/>
            <person name="Ma J."/>
        </authorList>
    </citation>
    <scope>NUCLEOTIDE SEQUENCE [LARGE SCALE GENOMIC DNA]</scope>
    <source>
        <strain evidence="15">CGMCC 1.9106</strain>
    </source>
</reference>
<feature type="transmembrane region" description="Helical" evidence="12">
    <location>
        <begin position="244"/>
        <end position="262"/>
    </location>
</feature>
<proteinExistence type="inferred from homology"/>
<dbReference type="Proteomes" id="UP001596392">
    <property type="component" value="Unassembled WGS sequence"/>
</dbReference>
<evidence type="ECO:0000313" key="15">
    <source>
        <dbReference type="Proteomes" id="UP001596392"/>
    </source>
</evidence>
<dbReference type="EMBL" id="JBHTAC010000018">
    <property type="protein sequence ID" value="MFC7244616.1"/>
    <property type="molecule type" value="Genomic_DNA"/>
</dbReference>
<comment type="similarity">
    <text evidence="2">Belongs to the fatty acid desaturase type 1 family. AlkB subfamily.</text>
</comment>
<dbReference type="RefSeq" id="WP_376807639.1">
    <property type="nucleotide sequence ID" value="NZ_JBHTAC010000018.1"/>
</dbReference>
<keyword evidence="5 12" id="KW-0812">Transmembrane</keyword>
<dbReference type="CDD" id="cd03512">
    <property type="entry name" value="Alkane-hydroxylase"/>
    <property type="match status" value="1"/>
</dbReference>
<name>A0ABW2GYE2_9ACTN</name>
<evidence type="ECO:0000256" key="5">
    <source>
        <dbReference type="ARBA" id="ARBA00022692"/>
    </source>
</evidence>
<feature type="transmembrane region" description="Helical" evidence="12">
    <location>
        <begin position="37"/>
        <end position="57"/>
    </location>
</feature>
<feature type="transmembrane region" description="Helical" evidence="12">
    <location>
        <begin position="77"/>
        <end position="101"/>
    </location>
</feature>
<comment type="caution">
    <text evidence="14">The sequence shown here is derived from an EMBL/GenBank/DDBJ whole genome shotgun (WGS) entry which is preliminary data.</text>
</comment>
<evidence type="ECO:0000256" key="8">
    <source>
        <dbReference type="ARBA" id="ARBA00023002"/>
    </source>
</evidence>
<keyword evidence="3" id="KW-1003">Cell membrane</keyword>
<evidence type="ECO:0000256" key="9">
    <source>
        <dbReference type="ARBA" id="ARBA00023004"/>
    </source>
</evidence>
<evidence type="ECO:0000256" key="3">
    <source>
        <dbReference type="ARBA" id="ARBA00022475"/>
    </source>
</evidence>
<evidence type="ECO:0000256" key="10">
    <source>
        <dbReference type="ARBA" id="ARBA00023033"/>
    </source>
</evidence>
<keyword evidence="9" id="KW-0408">Iron</keyword>
<keyword evidence="8" id="KW-0560">Oxidoreductase</keyword>
<evidence type="ECO:0000313" key="14">
    <source>
        <dbReference type="EMBL" id="MFC7244616.1"/>
    </source>
</evidence>
<evidence type="ECO:0000256" key="1">
    <source>
        <dbReference type="ARBA" id="ARBA00004429"/>
    </source>
</evidence>
<accession>A0ABW2GYE2</accession>
<evidence type="ECO:0000256" key="7">
    <source>
        <dbReference type="ARBA" id="ARBA00022989"/>
    </source>
</evidence>
<feature type="transmembrane region" description="Helical" evidence="12">
    <location>
        <begin position="107"/>
        <end position="128"/>
    </location>
</feature>
<dbReference type="InterPro" id="IPR005804">
    <property type="entry name" value="FA_desaturase_dom"/>
</dbReference>
<evidence type="ECO:0000259" key="13">
    <source>
        <dbReference type="Pfam" id="PF00487"/>
    </source>
</evidence>
<evidence type="ECO:0000256" key="11">
    <source>
        <dbReference type="ARBA" id="ARBA00023136"/>
    </source>
</evidence>
<keyword evidence="15" id="KW-1185">Reference proteome</keyword>
<evidence type="ECO:0000256" key="6">
    <source>
        <dbReference type="ARBA" id="ARBA00022723"/>
    </source>
</evidence>
<dbReference type="PANTHER" id="PTHR38674">
    <property type="entry name" value="ALKANE 1-MONOOXYGENASE 1"/>
    <property type="match status" value="1"/>
</dbReference>
<feature type="transmembrane region" description="Helical" evidence="12">
    <location>
        <begin position="219"/>
        <end position="238"/>
    </location>
</feature>
<evidence type="ECO:0000256" key="2">
    <source>
        <dbReference type="ARBA" id="ARBA00010823"/>
    </source>
</evidence>
<gene>
    <name evidence="14" type="ORF">ACFQO7_19240</name>
</gene>
<evidence type="ECO:0000256" key="4">
    <source>
        <dbReference type="ARBA" id="ARBA00022519"/>
    </source>
</evidence>
<comment type="subcellular location">
    <subcellularLocation>
        <location evidence="1">Cell inner membrane</location>
        <topology evidence="1">Multi-pass membrane protein</topology>
    </subcellularLocation>
</comment>
<keyword evidence="10" id="KW-0503">Monooxygenase</keyword>
<dbReference type="InterPro" id="IPR033885">
    <property type="entry name" value="AlkB/XylM"/>
</dbReference>
<organism evidence="14 15">
    <name type="scientific">Catellatospora aurea</name>
    <dbReference type="NCBI Taxonomy" id="1337874"/>
    <lineage>
        <taxon>Bacteria</taxon>
        <taxon>Bacillati</taxon>
        <taxon>Actinomycetota</taxon>
        <taxon>Actinomycetes</taxon>
        <taxon>Micromonosporales</taxon>
        <taxon>Micromonosporaceae</taxon>
        <taxon>Catellatospora</taxon>
    </lineage>
</organism>
<dbReference type="PANTHER" id="PTHR38674:SF1">
    <property type="entry name" value="ALKANE 1-MONOOXYGENASE 1"/>
    <property type="match status" value="1"/>
</dbReference>
<keyword evidence="11 12" id="KW-0472">Membrane</keyword>
<sequence>MSDPTWRDPRRLLWPAALLVPTLPFQGLALASGGHAWGWWLTPAVVFGLIPLVDLLVGDDRANPPEEATAALQRSRYYRVLTYLYLPLQYAALVACCAVWARGGLSPFAAVGVVLSIGIVNGIAINTAHELGHKRERLERWLSKIALAPTGYGHFYVEHNRGHHVRVATPQDPASARLGEGFWAFLPRTVLGSLRSAWRLETARFRLRGRSPWTWRNDVLNAWVMTVALFAALTAWFGPVVLPLLAAQAVVGFALLEVVNYLEHYGLARQQLATGRYDKVDPRHSWNSDRIVTNVFLFQLQRHSDHHANPLRRYQVLRTFDSSPQLPAGYATMIVAALLPPLWRHVMDRRVLAHYDQDLSAANVHPPALARLRARYPLVAPPAG</sequence>
<protein>
    <submittedName>
        <fullName evidence="14">Alkane 1-monooxygenase</fullName>
    </submittedName>
</protein>
<keyword evidence="4" id="KW-0997">Cell inner membrane</keyword>
<feature type="transmembrane region" description="Helical" evidence="12">
    <location>
        <begin position="12"/>
        <end position="31"/>
    </location>
</feature>
<keyword evidence="7 12" id="KW-1133">Transmembrane helix</keyword>
<keyword evidence="6" id="KW-0479">Metal-binding</keyword>
<dbReference type="Pfam" id="PF00487">
    <property type="entry name" value="FA_desaturase"/>
    <property type="match status" value="1"/>
</dbReference>